<dbReference type="PANTHER" id="PTHR47966">
    <property type="entry name" value="BETA-SITE APP-CLEAVING ENZYME, ISOFORM A-RELATED"/>
    <property type="match status" value="1"/>
</dbReference>
<dbReference type="InterPro" id="IPR034163">
    <property type="entry name" value="Aspergillopepsin-like_cat_dom"/>
</dbReference>
<keyword evidence="2 7" id="KW-0645">Protease</keyword>
<reference evidence="10 11" key="1">
    <citation type="submission" date="2023-08" db="EMBL/GenBank/DDBJ databases">
        <title>Black Yeasts Isolated from many extreme environments.</title>
        <authorList>
            <person name="Coleine C."/>
            <person name="Stajich J.E."/>
            <person name="Selbmann L."/>
        </authorList>
    </citation>
    <scope>NUCLEOTIDE SEQUENCE [LARGE SCALE GENOMIC DNA]</scope>
    <source>
        <strain evidence="10 11">CCFEE 5910</strain>
    </source>
</reference>
<feature type="chain" id="PRO_5042952446" description="Peptidase A1 domain-containing protein" evidence="8">
    <location>
        <begin position="19"/>
        <end position="399"/>
    </location>
</feature>
<keyword evidence="8" id="KW-0732">Signal</keyword>
<comment type="caution">
    <text evidence="10">The sequence shown here is derived from an EMBL/GenBank/DDBJ whole genome shotgun (WGS) entry which is preliminary data.</text>
</comment>
<dbReference type="PRINTS" id="PR00792">
    <property type="entry name" value="PEPSIN"/>
</dbReference>
<dbReference type="PANTHER" id="PTHR47966:SF2">
    <property type="entry name" value="ASPERGILLOPEPSIN-1-RELATED"/>
    <property type="match status" value="1"/>
</dbReference>
<evidence type="ECO:0000256" key="8">
    <source>
        <dbReference type="SAM" id="SignalP"/>
    </source>
</evidence>
<dbReference type="InterPro" id="IPR001461">
    <property type="entry name" value="Aspartic_peptidase_A1"/>
</dbReference>
<evidence type="ECO:0000256" key="3">
    <source>
        <dbReference type="ARBA" id="ARBA00022750"/>
    </source>
</evidence>
<dbReference type="PROSITE" id="PS00141">
    <property type="entry name" value="ASP_PROTEASE"/>
    <property type="match status" value="2"/>
</dbReference>
<evidence type="ECO:0000256" key="7">
    <source>
        <dbReference type="RuleBase" id="RU000454"/>
    </source>
</evidence>
<evidence type="ECO:0000313" key="10">
    <source>
        <dbReference type="EMBL" id="KAK5090459.1"/>
    </source>
</evidence>
<keyword evidence="3 7" id="KW-0064">Aspartyl protease</keyword>
<dbReference type="Gene3D" id="2.40.70.10">
    <property type="entry name" value="Acid Proteases"/>
    <property type="match status" value="2"/>
</dbReference>
<dbReference type="InterPro" id="IPR033121">
    <property type="entry name" value="PEPTIDASE_A1"/>
</dbReference>
<organism evidence="10 11">
    <name type="scientific">Lithohypha guttulata</name>
    <dbReference type="NCBI Taxonomy" id="1690604"/>
    <lineage>
        <taxon>Eukaryota</taxon>
        <taxon>Fungi</taxon>
        <taxon>Dikarya</taxon>
        <taxon>Ascomycota</taxon>
        <taxon>Pezizomycotina</taxon>
        <taxon>Eurotiomycetes</taxon>
        <taxon>Chaetothyriomycetidae</taxon>
        <taxon>Chaetothyriales</taxon>
        <taxon>Trichomeriaceae</taxon>
        <taxon>Lithohypha</taxon>
    </lineage>
</organism>
<evidence type="ECO:0000256" key="2">
    <source>
        <dbReference type="ARBA" id="ARBA00022670"/>
    </source>
</evidence>
<dbReference type="Proteomes" id="UP001309876">
    <property type="component" value="Unassembled WGS sequence"/>
</dbReference>
<keyword evidence="4 7" id="KW-0378">Hydrolase</keyword>
<feature type="active site" evidence="5">
    <location>
        <position position="287"/>
    </location>
</feature>
<feature type="active site" evidence="5">
    <location>
        <position position="101"/>
    </location>
</feature>
<dbReference type="Pfam" id="PF00026">
    <property type="entry name" value="Asp"/>
    <property type="match status" value="1"/>
</dbReference>
<evidence type="ECO:0000259" key="9">
    <source>
        <dbReference type="PROSITE" id="PS51767"/>
    </source>
</evidence>
<dbReference type="SUPFAM" id="SSF50630">
    <property type="entry name" value="Acid proteases"/>
    <property type="match status" value="1"/>
</dbReference>
<evidence type="ECO:0000256" key="1">
    <source>
        <dbReference type="ARBA" id="ARBA00007447"/>
    </source>
</evidence>
<name>A0AAN7T4T7_9EURO</name>
<dbReference type="GO" id="GO:0006508">
    <property type="term" value="P:proteolysis"/>
    <property type="evidence" value="ECO:0007669"/>
    <property type="project" value="UniProtKB-KW"/>
</dbReference>
<gene>
    <name evidence="10" type="ORF">LTR05_000631</name>
</gene>
<keyword evidence="11" id="KW-1185">Reference proteome</keyword>
<feature type="domain" description="Peptidase A1" evidence="9">
    <location>
        <begin position="85"/>
        <end position="395"/>
    </location>
</feature>
<evidence type="ECO:0000256" key="5">
    <source>
        <dbReference type="PIRSR" id="PIRSR601461-1"/>
    </source>
</evidence>
<accession>A0AAN7T4T7</accession>
<dbReference type="InterPro" id="IPR001969">
    <property type="entry name" value="Aspartic_peptidase_AS"/>
</dbReference>
<dbReference type="EMBL" id="JAVRRJ010000001">
    <property type="protein sequence ID" value="KAK5090459.1"/>
    <property type="molecule type" value="Genomic_DNA"/>
</dbReference>
<dbReference type="FunFam" id="2.40.70.10:FF:000024">
    <property type="entry name" value="Endothiapepsin"/>
    <property type="match status" value="1"/>
</dbReference>
<proteinExistence type="inferred from homology"/>
<sequence length="399" mass="41876">MHSLTTLLVASLATLALTKPVPQITTKGFSVTGTVAKPLPAYPVRLARVYEKYGKPVPSNIAAAAAAATETGSVPAIPEESDVAYLSEVNIGGQTLTLDFDTGSADLWVFSSELASSYTEGHAIYNPNKSKTAKKLNGATWKIRYGDGSGASGDVYTDDVEVAGITVKGQAVELASKVSSQFLQDPDNDGLLGLAFSSINTVQPKPQTTWFDTAAAQGLFAKSLFTVDLKQGAPGTYDFGYIDSSKYTGKITYTDINESQGFWEFTGTGYGVGDGNFQEQDIDAIADTGTTLLLMDDSIVEDYYSQVDGAEVDQQQGGYVFPCSAQLPDMILGIGSGQATIPGGLMSLGAVSRGSSSCFGGLQSNQGVGLSIYGDIFLKAVLAVFDADNKRFGFAPKSS</sequence>
<dbReference type="GO" id="GO:0004190">
    <property type="term" value="F:aspartic-type endopeptidase activity"/>
    <property type="evidence" value="ECO:0007669"/>
    <property type="project" value="UniProtKB-KW"/>
</dbReference>
<dbReference type="CDD" id="cd06097">
    <property type="entry name" value="Aspergillopepsin_like"/>
    <property type="match status" value="1"/>
</dbReference>
<dbReference type="PROSITE" id="PS51767">
    <property type="entry name" value="PEPTIDASE_A1"/>
    <property type="match status" value="1"/>
</dbReference>
<protein>
    <recommendedName>
        <fullName evidence="9">Peptidase A1 domain-containing protein</fullName>
    </recommendedName>
</protein>
<comment type="similarity">
    <text evidence="1 7">Belongs to the peptidase A1 family.</text>
</comment>
<evidence type="ECO:0000256" key="4">
    <source>
        <dbReference type="ARBA" id="ARBA00022801"/>
    </source>
</evidence>
<feature type="disulfide bond" evidence="6">
    <location>
        <begin position="323"/>
        <end position="358"/>
    </location>
</feature>
<dbReference type="InterPro" id="IPR021109">
    <property type="entry name" value="Peptidase_aspartic_dom_sf"/>
</dbReference>
<feature type="signal peptide" evidence="8">
    <location>
        <begin position="1"/>
        <end position="18"/>
    </location>
</feature>
<evidence type="ECO:0000313" key="11">
    <source>
        <dbReference type="Proteomes" id="UP001309876"/>
    </source>
</evidence>
<evidence type="ECO:0000256" key="6">
    <source>
        <dbReference type="PIRSR" id="PIRSR601461-2"/>
    </source>
</evidence>
<dbReference type="AlphaFoldDB" id="A0AAN7T4T7"/>
<dbReference type="FunFam" id="2.40.70.10:FF:000026">
    <property type="entry name" value="Endothiapepsin"/>
    <property type="match status" value="1"/>
</dbReference>
<keyword evidence="6" id="KW-1015">Disulfide bond</keyword>